<proteinExistence type="inferred from homology"/>
<evidence type="ECO:0000259" key="3">
    <source>
        <dbReference type="SMART" id="SM00903"/>
    </source>
</evidence>
<evidence type="ECO:0000313" key="5">
    <source>
        <dbReference type="Proteomes" id="UP000002608"/>
    </source>
</evidence>
<dbReference type="STRING" id="398579.Spea_2119"/>
<dbReference type="KEGG" id="spl:Spea_2119"/>
<feature type="domain" description="Flavin reductase like" evidence="3">
    <location>
        <begin position="15"/>
        <end position="158"/>
    </location>
</feature>
<dbReference type="SUPFAM" id="SSF50475">
    <property type="entry name" value="FMN-binding split barrel"/>
    <property type="match status" value="1"/>
</dbReference>
<dbReference type="Gene3D" id="2.30.110.10">
    <property type="entry name" value="Electron Transport, Fmn-binding Protein, Chain A"/>
    <property type="match status" value="1"/>
</dbReference>
<keyword evidence="2" id="KW-0560">Oxidoreductase</keyword>
<dbReference type="InterPro" id="IPR002563">
    <property type="entry name" value="Flavin_Rdtase-like_dom"/>
</dbReference>
<dbReference type="HOGENOM" id="CLU_873556_0_0_6"/>
<dbReference type="SUPFAM" id="SSF46785">
    <property type="entry name" value="Winged helix' DNA-binding domain"/>
    <property type="match status" value="1"/>
</dbReference>
<dbReference type="GO" id="GO:0010181">
    <property type="term" value="F:FMN binding"/>
    <property type="evidence" value="ECO:0007669"/>
    <property type="project" value="InterPro"/>
</dbReference>
<gene>
    <name evidence="4" type="ordered locus">Spea_2119</name>
</gene>
<dbReference type="PANTHER" id="PTHR30466:SF11">
    <property type="entry name" value="FLAVIN-DEPENDENT MONOOXYGENASE, REDUCTASE SUBUNIT HSAB"/>
    <property type="match status" value="1"/>
</dbReference>
<dbReference type="AlphaFoldDB" id="A8H4F2"/>
<dbReference type="OrthoDB" id="9792858at2"/>
<dbReference type="InterPro" id="IPR012349">
    <property type="entry name" value="Split_barrel_FMN-bd"/>
</dbReference>
<dbReference type="PANTHER" id="PTHR30466">
    <property type="entry name" value="FLAVIN REDUCTASE"/>
    <property type="match status" value="1"/>
</dbReference>
<dbReference type="Gene3D" id="1.10.10.10">
    <property type="entry name" value="Winged helix-like DNA-binding domain superfamily/Winged helix DNA-binding domain"/>
    <property type="match status" value="1"/>
</dbReference>
<dbReference type="Proteomes" id="UP000002608">
    <property type="component" value="Chromosome"/>
</dbReference>
<evidence type="ECO:0000313" key="4">
    <source>
        <dbReference type="EMBL" id="ABV87439.1"/>
    </source>
</evidence>
<dbReference type="EMBL" id="CP000851">
    <property type="protein sequence ID" value="ABV87439.1"/>
    <property type="molecule type" value="Genomic_DNA"/>
</dbReference>
<keyword evidence="5" id="KW-1185">Reference proteome</keyword>
<dbReference type="GO" id="GO:0042602">
    <property type="term" value="F:riboflavin reductase (NADPH) activity"/>
    <property type="evidence" value="ECO:0007669"/>
    <property type="project" value="TreeGrafter"/>
</dbReference>
<comment type="similarity">
    <text evidence="1">Belongs to the non-flavoprotein flavin reductase family.</text>
</comment>
<accession>A8H4F2</accession>
<dbReference type="eggNOG" id="COG1853">
    <property type="taxonomic scope" value="Bacteria"/>
</dbReference>
<reference evidence="4 5" key="1">
    <citation type="submission" date="2007-10" db="EMBL/GenBank/DDBJ databases">
        <title>Complete sequence of Shewanella pealeana ATCC 700345.</title>
        <authorList>
            <consortium name="US DOE Joint Genome Institute"/>
            <person name="Copeland A."/>
            <person name="Lucas S."/>
            <person name="Lapidus A."/>
            <person name="Barry K."/>
            <person name="Glavina del Rio T."/>
            <person name="Dalin E."/>
            <person name="Tice H."/>
            <person name="Pitluck S."/>
            <person name="Chertkov O."/>
            <person name="Brettin T."/>
            <person name="Bruce D."/>
            <person name="Detter J.C."/>
            <person name="Han C."/>
            <person name="Schmutz J."/>
            <person name="Larimer F."/>
            <person name="Land M."/>
            <person name="Hauser L."/>
            <person name="Kyrpides N."/>
            <person name="Kim E."/>
            <person name="Zhao J.-S.Z."/>
            <person name="Manno D."/>
            <person name="Hawari J."/>
            <person name="Richardson P."/>
        </authorList>
    </citation>
    <scope>NUCLEOTIDE SEQUENCE [LARGE SCALE GENOMIC DNA]</scope>
    <source>
        <strain evidence="5">ATCC 700345 / ANG-SQ1</strain>
    </source>
</reference>
<evidence type="ECO:0000256" key="1">
    <source>
        <dbReference type="ARBA" id="ARBA00008898"/>
    </source>
</evidence>
<dbReference type="InterPro" id="IPR036390">
    <property type="entry name" value="WH_DNA-bd_sf"/>
</dbReference>
<dbReference type="InterPro" id="IPR050268">
    <property type="entry name" value="NADH-dep_flavin_reductase"/>
</dbReference>
<dbReference type="SMART" id="SM00903">
    <property type="entry name" value="Flavin_Reduct"/>
    <property type="match status" value="1"/>
</dbReference>
<dbReference type="eggNOG" id="COG1846">
    <property type="taxonomic scope" value="Bacteria"/>
</dbReference>
<evidence type="ECO:0000256" key="2">
    <source>
        <dbReference type="ARBA" id="ARBA00023002"/>
    </source>
</evidence>
<name>A8H4F2_SHEPA</name>
<dbReference type="InterPro" id="IPR036388">
    <property type="entry name" value="WH-like_DNA-bd_sf"/>
</dbReference>
<organism evidence="4 5">
    <name type="scientific">Shewanella pealeana (strain ATCC 700345 / ANG-SQ1)</name>
    <dbReference type="NCBI Taxonomy" id="398579"/>
    <lineage>
        <taxon>Bacteria</taxon>
        <taxon>Pseudomonadati</taxon>
        <taxon>Pseudomonadota</taxon>
        <taxon>Gammaproteobacteria</taxon>
        <taxon>Alteromonadales</taxon>
        <taxon>Shewanellaceae</taxon>
        <taxon>Shewanella</taxon>
    </lineage>
</organism>
<sequence length="322" mass="35511">MSNPNFDTKAFRNALGTFTTGVTIITTKAADGTEVGLTANSFNSVSLDPPLVLWSLAKSAMSVPVFNAAEHWNVHVLSSSQQELSGRFASRGEDKFSGLLQDKGVSSAPLLQGCAARFQCRNAFIHDGGDHIIFIGEVLDFDRNDQAPLAFHSGQYALTVPQPWEEVNLSQAEDTLACSYNEDLLGYLLGRSHFQMLSKMRSVLTEHLLQDIHFFALSVLSINDGINIEQLNTHIEYTGRCVSDAQLQHMINSNLLKKTDQCYFLTDQGRQVSLQQIAQAKAIEDELVDGLSQGEINALKLLLKQIIKRTDPGLPDLWSKVS</sequence>
<dbReference type="Pfam" id="PF01613">
    <property type="entry name" value="Flavin_Reduct"/>
    <property type="match status" value="1"/>
</dbReference>
<protein>
    <submittedName>
        <fullName evidence="4">Flavin reductase domain protein FMN-binding</fullName>
    </submittedName>
</protein>
<dbReference type="RefSeq" id="WP_012155355.1">
    <property type="nucleotide sequence ID" value="NC_009901.1"/>
</dbReference>